<evidence type="ECO:0000313" key="3">
    <source>
        <dbReference type="Proteomes" id="UP001491310"/>
    </source>
</evidence>
<feature type="region of interest" description="Disordered" evidence="1">
    <location>
        <begin position="1"/>
        <end position="85"/>
    </location>
</feature>
<sequence length="85" mass="9196">MSTRNASLQEAPAETRQTEGVTASLPTSVELDGEAAPAGDANGGATEKKRKRRTKEEISLGGLIPNKKKRQDKRESLQHRSVLPD</sequence>
<accession>A0ABR2YNP7</accession>
<gene>
    <name evidence="2" type="ORF">WJX75_009527</name>
</gene>
<keyword evidence="3" id="KW-1185">Reference proteome</keyword>
<comment type="caution">
    <text evidence="2">The sequence shown here is derived from an EMBL/GenBank/DDBJ whole genome shotgun (WGS) entry which is preliminary data.</text>
</comment>
<proteinExistence type="predicted"/>
<evidence type="ECO:0000256" key="1">
    <source>
        <dbReference type="SAM" id="MobiDB-lite"/>
    </source>
</evidence>
<name>A0ABR2YNP7_9CHLO</name>
<dbReference type="EMBL" id="JALJOT010000008">
    <property type="protein sequence ID" value="KAK9908546.1"/>
    <property type="molecule type" value="Genomic_DNA"/>
</dbReference>
<dbReference type="Proteomes" id="UP001491310">
    <property type="component" value="Unassembled WGS sequence"/>
</dbReference>
<feature type="compositionally biased region" description="Polar residues" evidence="1">
    <location>
        <begin position="18"/>
        <end position="27"/>
    </location>
</feature>
<evidence type="ECO:0000313" key="2">
    <source>
        <dbReference type="EMBL" id="KAK9908546.1"/>
    </source>
</evidence>
<protein>
    <submittedName>
        <fullName evidence="2">Uncharacterized protein</fullName>
    </submittedName>
</protein>
<organism evidence="2 3">
    <name type="scientific">Coccomyxa subellipsoidea</name>
    <dbReference type="NCBI Taxonomy" id="248742"/>
    <lineage>
        <taxon>Eukaryota</taxon>
        <taxon>Viridiplantae</taxon>
        <taxon>Chlorophyta</taxon>
        <taxon>core chlorophytes</taxon>
        <taxon>Trebouxiophyceae</taxon>
        <taxon>Trebouxiophyceae incertae sedis</taxon>
        <taxon>Coccomyxaceae</taxon>
        <taxon>Coccomyxa</taxon>
    </lineage>
</organism>
<reference evidence="2 3" key="1">
    <citation type="journal article" date="2024" name="Nat. Commun.">
        <title>Phylogenomics reveals the evolutionary origins of lichenization in chlorophyte algae.</title>
        <authorList>
            <person name="Puginier C."/>
            <person name="Libourel C."/>
            <person name="Otte J."/>
            <person name="Skaloud P."/>
            <person name="Haon M."/>
            <person name="Grisel S."/>
            <person name="Petersen M."/>
            <person name="Berrin J.G."/>
            <person name="Delaux P.M."/>
            <person name="Dal Grande F."/>
            <person name="Keller J."/>
        </authorList>
    </citation>
    <scope>NUCLEOTIDE SEQUENCE [LARGE SCALE GENOMIC DNA]</scope>
    <source>
        <strain evidence="2 3">SAG 216-7</strain>
    </source>
</reference>